<evidence type="ECO:0000256" key="6">
    <source>
        <dbReference type="SAM" id="MobiDB-lite"/>
    </source>
</evidence>
<reference evidence="9" key="1">
    <citation type="submission" date="2023-11" db="EMBL/GenBank/DDBJ databases">
        <title>The genome sequences of three competitors of mushroom-forming fungi.</title>
        <authorList>
            <person name="Beijen E."/>
            <person name="Ohm R.A."/>
        </authorList>
    </citation>
    <scope>NUCLEOTIDE SEQUENCE</scope>
    <source>
        <strain evidence="9">CBS 100526</strain>
    </source>
</reference>
<evidence type="ECO:0000256" key="7">
    <source>
        <dbReference type="SAM" id="SignalP"/>
    </source>
</evidence>
<evidence type="ECO:0000256" key="2">
    <source>
        <dbReference type="ARBA" id="ARBA00022729"/>
    </source>
</evidence>
<comment type="caution">
    <text evidence="9">The sequence shown here is derived from an EMBL/GenBank/DDBJ whole genome shotgun (WGS) entry which is preliminary data.</text>
</comment>
<dbReference type="RefSeq" id="XP_062754196.1">
    <property type="nucleotide sequence ID" value="XM_062901540.1"/>
</dbReference>
<dbReference type="GeneID" id="87921444"/>
<dbReference type="InterPro" id="IPR028146">
    <property type="entry name" value="PRKCSH_N"/>
</dbReference>
<name>A0AAE1ICH0_9HYPO</name>
<dbReference type="EMBL" id="JAWRVG010000028">
    <property type="protein sequence ID" value="KAK4069738.1"/>
    <property type="molecule type" value="Genomic_DNA"/>
</dbReference>
<feature type="compositionally biased region" description="Basic and acidic residues" evidence="6">
    <location>
        <begin position="648"/>
        <end position="657"/>
    </location>
</feature>
<dbReference type="Proteomes" id="UP001273209">
    <property type="component" value="Unassembled WGS sequence"/>
</dbReference>
<feature type="chain" id="PRO_5042039563" description="Glucosidase 2 subunit beta" evidence="7">
    <location>
        <begin position="24"/>
        <end position="682"/>
    </location>
</feature>
<dbReference type="GO" id="GO:0017177">
    <property type="term" value="C:glucosidase II complex"/>
    <property type="evidence" value="ECO:0007669"/>
    <property type="project" value="TreeGrafter"/>
</dbReference>
<dbReference type="InterPro" id="IPR036607">
    <property type="entry name" value="PRKCSH"/>
</dbReference>
<dbReference type="PANTHER" id="PTHR12630">
    <property type="entry name" value="N-LINKED OLIGOSACCHARIDE PROCESSING"/>
    <property type="match status" value="1"/>
</dbReference>
<keyword evidence="2 7" id="KW-0732">Signal</keyword>
<evidence type="ECO:0000256" key="1">
    <source>
        <dbReference type="ARBA" id="ARBA00022387"/>
    </source>
</evidence>
<keyword evidence="10" id="KW-1185">Reference proteome</keyword>
<dbReference type="SUPFAM" id="SSF50911">
    <property type="entry name" value="Mannose 6-phosphate receptor domain"/>
    <property type="match status" value="1"/>
</dbReference>
<sequence length="682" mass="75513">MQHPKSLALLGAVCSLTVTVAAAGSVPRGVGPEFISHYQNKEFACIANPSIVISLDRVNDNTCDCPDGSDEPGTAACAFIDPLSPEQPLYGSPSGTTNTTRSLPGFWCNNKGHIGGYIPFTFVNDGICDYDVCCDGSDENGSANGVKCENRCAAIGKEYRRLAEERKKAHAKAIVKKQEMIKQASELRQQAEARVVALEKDVKDLEAKKEALEREYARVQNEEAGKIVRRKAGAGGKLGVLVGLAKDRVEELREALRLVTEDRETMRGKKNELEAILAQLKQDHDPNSKDEGVSAAIKSFEDWTAREASADQSEFLESDINEILKEDDETNGVNWKAFEEHQGDTDILYDFDAYIPPFIRDVLHDKIRIVRKWLISNGMMADPATDGSESSAVKAAREAAEGAAQELSQKTRELEQEKSDLQKDFGPSDIFRAIQGKCAEIDAGEYTYELCWLDKTLQKSKKGHASSNMGNYARIDIATADEEDRVDGRSLGSGPRMVMRYENGQTCWNGPQRRTDVWLGCAETEEIWRVSEAEKCVYKLEVGTPAACEDDTVKKSHEKDELTCITAAEPNVTIAGGKLKEGYPLQTTHRFGRQVIYSLDALLDEIYARPNHSYELYDPLRAIYKAEADTDTDTDTEAWSGQNPRQETSTERTKGGDDDPEVEAPVTPRNKRTGQWLRAAQS</sequence>
<dbReference type="InterPro" id="IPR044865">
    <property type="entry name" value="MRH_dom"/>
</dbReference>
<feature type="region of interest" description="Disordered" evidence="6">
    <location>
        <begin position="632"/>
        <end position="682"/>
    </location>
</feature>
<dbReference type="PROSITE" id="PS51914">
    <property type="entry name" value="MRH"/>
    <property type="match status" value="1"/>
</dbReference>
<organism evidence="9 10">
    <name type="scientific">Trichoderma aggressivum f. europaeum</name>
    <dbReference type="NCBI Taxonomy" id="173218"/>
    <lineage>
        <taxon>Eukaryota</taxon>
        <taxon>Fungi</taxon>
        <taxon>Dikarya</taxon>
        <taxon>Ascomycota</taxon>
        <taxon>Pezizomycotina</taxon>
        <taxon>Sordariomycetes</taxon>
        <taxon>Hypocreomycetidae</taxon>
        <taxon>Hypocreales</taxon>
        <taxon>Hypocreaceae</taxon>
        <taxon>Trichoderma</taxon>
    </lineage>
</organism>
<dbReference type="GO" id="GO:0006491">
    <property type="term" value="P:N-glycan processing"/>
    <property type="evidence" value="ECO:0007669"/>
    <property type="project" value="TreeGrafter"/>
</dbReference>
<evidence type="ECO:0000256" key="4">
    <source>
        <dbReference type="ARBA" id="ARBA00023157"/>
    </source>
</evidence>
<protein>
    <recommendedName>
        <fullName evidence="1">Glucosidase 2 subunit beta</fullName>
    </recommendedName>
</protein>
<feature type="coiled-coil region" evidence="5">
    <location>
        <begin position="174"/>
        <end position="222"/>
    </location>
</feature>
<keyword evidence="5" id="KW-0175">Coiled coil</keyword>
<dbReference type="AlphaFoldDB" id="A0AAE1ICH0"/>
<feature type="coiled-coil region" evidence="5">
    <location>
        <begin position="249"/>
        <end position="283"/>
    </location>
</feature>
<dbReference type="Pfam" id="PF12999">
    <property type="entry name" value="PRKCSH-like"/>
    <property type="match status" value="2"/>
</dbReference>
<keyword evidence="3" id="KW-0256">Endoplasmic reticulum</keyword>
<evidence type="ECO:0000259" key="8">
    <source>
        <dbReference type="PROSITE" id="PS51914"/>
    </source>
</evidence>
<evidence type="ECO:0000313" key="10">
    <source>
        <dbReference type="Proteomes" id="UP001273209"/>
    </source>
</evidence>
<feature type="signal peptide" evidence="7">
    <location>
        <begin position="1"/>
        <end position="23"/>
    </location>
</feature>
<dbReference type="InterPro" id="IPR009011">
    <property type="entry name" value="Man6P_isomerase_rcpt-bd_dom_sf"/>
</dbReference>
<proteinExistence type="predicted"/>
<gene>
    <name evidence="9" type="ORF">Triagg1_6868</name>
</gene>
<feature type="compositionally biased region" description="Basic and acidic residues" evidence="6">
    <location>
        <begin position="409"/>
        <end position="421"/>
    </location>
</feature>
<dbReference type="InterPro" id="IPR039794">
    <property type="entry name" value="Gtb1-like"/>
</dbReference>
<feature type="compositionally biased region" description="Polar residues" evidence="6">
    <location>
        <begin position="637"/>
        <end position="647"/>
    </location>
</feature>
<accession>A0AAE1ICH0</accession>
<evidence type="ECO:0000256" key="3">
    <source>
        <dbReference type="ARBA" id="ARBA00022824"/>
    </source>
</evidence>
<evidence type="ECO:0000313" key="9">
    <source>
        <dbReference type="EMBL" id="KAK4069738.1"/>
    </source>
</evidence>
<dbReference type="Gene3D" id="2.70.130.10">
    <property type="entry name" value="Mannose-6-phosphate receptor binding domain"/>
    <property type="match status" value="1"/>
</dbReference>
<feature type="domain" description="MRH" evidence="8">
    <location>
        <begin position="436"/>
        <end position="550"/>
    </location>
</feature>
<keyword evidence="4" id="KW-1015">Disulfide bond</keyword>
<dbReference type="Pfam" id="PF13015">
    <property type="entry name" value="PRKCSH_1"/>
    <property type="match status" value="1"/>
</dbReference>
<feature type="region of interest" description="Disordered" evidence="6">
    <location>
        <begin position="384"/>
        <end position="421"/>
    </location>
</feature>
<evidence type="ECO:0000256" key="5">
    <source>
        <dbReference type="SAM" id="Coils"/>
    </source>
</evidence>
<dbReference type="PANTHER" id="PTHR12630:SF1">
    <property type="entry name" value="GLUCOSIDASE 2 SUBUNIT BETA"/>
    <property type="match status" value="1"/>
</dbReference>